<keyword evidence="2" id="KW-1185">Reference proteome</keyword>
<comment type="caution">
    <text evidence="1">The sequence shown here is derived from an EMBL/GenBank/DDBJ whole genome shotgun (WGS) entry which is preliminary data.</text>
</comment>
<organism evidence="1 2">
    <name type="scientific">Cellulomonas bogoriensis 69B4 = DSM 16987</name>
    <dbReference type="NCBI Taxonomy" id="1386082"/>
    <lineage>
        <taxon>Bacteria</taxon>
        <taxon>Bacillati</taxon>
        <taxon>Actinomycetota</taxon>
        <taxon>Actinomycetes</taxon>
        <taxon>Micrococcales</taxon>
        <taxon>Cellulomonadaceae</taxon>
        <taxon>Cellulomonas</taxon>
    </lineage>
</organism>
<proteinExistence type="predicted"/>
<protein>
    <submittedName>
        <fullName evidence="1">Toxin</fullName>
    </submittedName>
</protein>
<dbReference type="Proteomes" id="UP000054314">
    <property type="component" value="Unassembled WGS sequence"/>
</dbReference>
<reference evidence="1 2" key="1">
    <citation type="submission" date="2013-08" db="EMBL/GenBank/DDBJ databases">
        <title>Genome sequencing of Cellulomonas bogoriensis 69B4.</title>
        <authorList>
            <person name="Chen F."/>
            <person name="Li Y."/>
            <person name="Wang G."/>
        </authorList>
    </citation>
    <scope>NUCLEOTIDE SEQUENCE [LARGE SCALE GENOMIC DNA]</scope>
    <source>
        <strain evidence="1 2">69B4</strain>
    </source>
</reference>
<dbReference type="AlphaFoldDB" id="A0A0A0BLE7"/>
<dbReference type="OrthoDB" id="3577648at2"/>
<name>A0A0A0BLE7_9CELL</name>
<dbReference type="RefSeq" id="WP_035062312.1">
    <property type="nucleotide sequence ID" value="NZ_AXCZ01000196.1"/>
</dbReference>
<gene>
    <name evidence="1" type="ORF">N869_02035</name>
</gene>
<evidence type="ECO:0000313" key="1">
    <source>
        <dbReference type="EMBL" id="KGM09343.1"/>
    </source>
</evidence>
<sequence length="80" mass="9089">MKVHRSALKHGISPEDAIQAAEWALWIEPLDDDGPPLRELRLGFDTRARLLEIVVLILEAGDQLIIHAMPARRKYLDLLP</sequence>
<accession>A0A0A0BLE7</accession>
<dbReference type="EMBL" id="AXCZ01000196">
    <property type="protein sequence ID" value="KGM09343.1"/>
    <property type="molecule type" value="Genomic_DNA"/>
</dbReference>
<evidence type="ECO:0000313" key="2">
    <source>
        <dbReference type="Proteomes" id="UP000054314"/>
    </source>
</evidence>